<keyword evidence="3" id="KW-1133">Transmembrane helix</keyword>
<dbReference type="GO" id="GO:0005975">
    <property type="term" value="P:carbohydrate metabolic process"/>
    <property type="evidence" value="ECO:0007669"/>
    <property type="project" value="InterPro"/>
</dbReference>
<dbReference type="PROSITE" id="PS51677">
    <property type="entry name" value="NODB"/>
    <property type="match status" value="1"/>
</dbReference>
<evidence type="ECO:0000256" key="1">
    <source>
        <dbReference type="ARBA" id="ARBA00022729"/>
    </source>
</evidence>
<dbReference type="CDD" id="cd10967">
    <property type="entry name" value="CE4_GLA_like_6s"/>
    <property type="match status" value="1"/>
</dbReference>
<dbReference type="PANTHER" id="PTHR34216:SF11">
    <property type="entry name" value="CHITOOLIGOSACCHARIDE DEACETYLASE"/>
    <property type="match status" value="1"/>
</dbReference>
<evidence type="ECO:0000259" key="4">
    <source>
        <dbReference type="PROSITE" id="PS51677"/>
    </source>
</evidence>
<evidence type="ECO:0000313" key="5">
    <source>
        <dbReference type="EMBL" id="SKC46042.1"/>
    </source>
</evidence>
<dbReference type="Proteomes" id="UP000190857">
    <property type="component" value="Unassembled WGS sequence"/>
</dbReference>
<feature type="compositionally biased region" description="Polar residues" evidence="2">
    <location>
        <begin position="499"/>
        <end position="509"/>
    </location>
</feature>
<feature type="region of interest" description="Disordered" evidence="2">
    <location>
        <begin position="1"/>
        <end position="26"/>
    </location>
</feature>
<dbReference type="InterPro" id="IPR002509">
    <property type="entry name" value="NODB_dom"/>
</dbReference>
<name>A0A1T5J435_9MICO</name>
<dbReference type="Pfam" id="PF01522">
    <property type="entry name" value="Polysacc_deac_1"/>
    <property type="match status" value="1"/>
</dbReference>
<dbReference type="InterPro" id="IPR011330">
    <property type="entry name" value="Glyco_hydro/deAcase_b/a-brl"/>
</dbReference>
<dbReference type="Gene3D" id="3.20.20.370">
    <property type="entry name" value="Glycoside hydrolase/deacetylase"/>
    <property type="match status" value="1"/>
</dbReference>
<dbReference type="InterPro" id="IPR051398">
    <property type="entry name" value="Polysacch_Deacetylase"/>
</dbReference>
<feature type="compositionally biased region" description="Basic and acidic residues" evidence="2">
    <location>
        <begin position="16"/>
        <end position="26"/>
    </location>
</feature>
<sequence>MMNTLTFSSLGDDDEQRPGRSERSDTRPPMIAVILAVVAALALILSPFVKTSGPADAATVKPRTTVSLTFDDGNANQLAALPALNAQNMKATFYIVSGFVGAPSYMTRANLDTLKAGGQEIGGHTVSHADLATLPADEVRRQICNDRSTLLGWGYAVRSFAYPFASSTPDAEQAAASCGYNSARMLGDIRSRFGCLDCAYAESVPPAEPYYTKALDQVDSTWTLADLKNSVTRAEAAGGWVQFTFHNVCASGCGDLNVTPTVLAQFTSWLAPRATTGNTVVKPVGDVVGGAVKPAVAGPAIPAPTAGANGVVNPGLETDGPNGLPSCWMQGGYGTNTATFATTPNAHTGTRAETVTVSGYTDGDAKVLPAFDLGSCAPAVTAGKTYSMRAWYTSTTVTQFAVYVRNASGGWQYWTSSPWFSASPSYTQAVWQTPAIPAGITGISFGLNIFANGSITTDDYALYDSVGAPSVSPTTSVALKSAVAPPPVTAPVEAHTPTESATSRGSVSP</sequence>
<accession>A0A1T5J435</accession>
<evidence type="ECO:0000313" key="6">
    <source>
        <dbReference type="Proteomes" id="UP000190857"/>
    </source>
</evidence>
<gene>
    <name evidence="5" type="ORF">SAMN06309945_1187</name>
</gene>
<proteinExistence type="predicted"/>
<dbReference type="AlphaFoldDB" id="A0A1T5J435"/>
<evidence type="ECO:0000256" key="2">
    <source>
        <dbReference type="SAM" id="MobiDB-lite"/>
    </source>
</evidence>
<dbReference type="EMBL" id="FUZP01000001">
    <property type="protein sequence ID" value="SKC46042.1"/>
    <property type="molecule type" value="Genomic_DNA"/>
</dbReference>
<keyword evidence="1" id="KW-0732">Signal</keyword>
<keyword evidence="6" id="KW-1185">Reference proteome</keyword>
<protein>
    <submittedName>
        <fullName evidence="5">Polysaccharide deacetylase</fullName>
    </submittedName>
</protein>
<dbReference type="GO" id="GO:0016810">
    <property type="term" value="F:hydrolase activity, acting on carbon-nitrogen (but not peptide) bonds"/>
    <property type="evidence" value="ECO:0007669"/>
    <property type="project" value="InterPro"/>
</dbReference>
<dbReference type="Gene3D" id="2.60.120.260">
    <property type="entry name" value="Galactose-binding domain-like"/>
    <property type="match status" value="1"/>
</dbReference>
<evidence type="ECO:0000256" key="3">
    <source>
        <dbReference type="SAM" id="Phobius"/>
    </source>
</evidence>
<keyword evidence="3" id="KW-0472">Membrane</keyword>
<organism evidence="5 6">
    <name type="scientific">Okibacterium fritillariae</name>
    <dbReference type="NCBI Taxonomy" id="123320"/>
    <lineage>
        <taxon>Bacteria</taxon>
        <taxon>Bacillati</taxon>
        <taxon>Actinomycetota</taxon>
        <taxon>Actinomycetes</taxon>
        <taxon>Micrococcales</taxon>
        <taxon>Microbacteriaceae</taxon>
        <taxon>Okibacterium</taxon>
    </lineage>
</organism>
<feature type="domain" description="NodB homology" evidence="4">
    <location>
        <begin position="64"/>
        <end position="144"/>
    </location>
</feature>
<dbReference type="STRING" id="123320.SAMN06309945_1187"/>
<dbReference type="SUPFAM" id="SSF88713">
    <property type="entry name" value="Glycoside hydrolase/deacetylase"/>
    <property type="match status" value="1"/>
</dbReference>
<reference evidence="5 6" key="1">
    <citation type="submission" date="2017-02" db="EMBL/GenBank/DDBJ databases">
        <authorList>
            <person name="Peterson S.W."/>
        </authorList>
    </citation>
    <scope>NUCLEOTIDE SEQUENCE [LARGE SCALE GENOMIC DNA]</scope>
    <source>
        <strain evidence="5 6">VKM Ac-2059</strain>
    </source>
</reference>
<feature type="region of interest" description="Disordered" evidence="2">
    <location>
        <begin position="487"/>
        <end position="509"/>
    </location>
</feature>
<dbReference type="PANTHER" id="PTHR34216">
    <property type="match status" value="1"/>
</dbReference>
<keyword evidence="3" id="KW-0812">Transmembrane</keyword>
<feature type="transmembrane region" description="Helical" evidence="3">
    <location>
        <begin position="30"/>
        <end position="49"/>
    </location>
</feature>